<organism evidence="1 2">
    <name type="scientific">Mycena alexandri</name>
    <dbReference type="NCBI Taxonomy" id="1745969"/>
    <lineage>
        <taxon>Eukaryota</taxon>
        <taxon>Fungi</taxon>
        <taxon>Dikarya</taxon>
        <taxon>Basidiomycota</taxon>
        <taxon>Agaricomycotina</taxon>
        <taxon>Agaricomycetes</taxon>
        <taxon>Agaricomycetidae</taxon>
        <taxon>Agaricales</taxon>
        <taxon>Marasmiineae</taxon>
        <taxon>Mycenaceae</taxon>
        <taxon>Mycena</taxon>
    </lineage>
</organism>
<feature type="non-terminal residue" evidence="1">
    <location>
        <position position="204"/>
    </location>
</feature>
<dbReference type="EMBL" id="JARJCM010000033">
    <property type="protein sequence ID" value="KAJ7038289.1"/>
    <property type="molecule type" value="Genomic_DNA"/>
</dbReference>
<reference evidence="1" key="1">
    <citation type="submission" date="2023-03" db="EMBL/GenBank/DDBJ databases">
        <title>Massive genome expansion in bonnet fungi (Mycena s.s.) driven by repeated elements and novel gene families across ecological guilds.</title>
        <authorList>
            <consortium name="Lawrence Berkeley National Laboratory"/>
            <person name="Harder C.B."/>
            <person name="Miyauchi S."/>
            <person name="Viragh M."/>
            <person name="Kuo A."/>
            <person name="Thoen E."/>
            <person name="Andreopoulos B."/>
            <person name="Lu D."/>
            <person name="Skrede I."/>
            <person name="Drula E."/>
            <person name="Henrissat B."/>
            <person name="Morin E."/>
            <person name="Kohler A."/>
            <person name="Barry K."/>
            <person name="LaButti K."/>
            <person name="Morin E."/>
            <person name="Salamov A."/>
            <person name="Lipzen A."/>
            <person name="Mereny Z."/>
            <person name="Hegedus B."/>
            <person name="Baldrian P."/>
            <person name="Stursova M."/>
            <person name="Weitz H."/>
            <person name="Taylor A."/>
            <person name="Grigoriev I.V."/>
            <person name="Nagy L.G."/>
            <person name="Martin F."/>
            <person name="Kauserud H."/>
        </authorList>
    </citation>
    <scope>NUCLEOTIDE SEQUENCE</scope>
    <source>
        <strain evidence="1">CBHHK200</strain>
    </source>
</reference>
<evidence type="ECO:0000313" key="2">
    <source>
        <dbReference type="Proteomes" id="UP001218188"/>
    </source>
</evidence>
<sequence>MVSLRRALLRGESLQSTTSRDSAELDTAATHYTGAERGKYKLTREFRKRFTLHGVVDRLLRKTVRRNTWIYVSHSSLLAGGNGVIHTLSPLSGHYRTQIEHFRQFIDVLNERGVDMTKAKISKAEIALWGIGHIKRVQKSKQRMLENGKQGISDTLHKVGDKVGNVTSISWKREVLEGRRKEKSNPDAEGYRRTLNFIPANLIA</sequence>
<name>A0AAD6XAM5_9AGAR</name>
<evidence type="ECO:0000313" key="1">
    <source>
        <dbReference type="EMBL" id="KAJ7038289.1"/>
    </source>
</evidence>
<dbReference type="Proteomes" id="UP001218188">
    <property type="component" value="Unassembled WGS sequence"/>
</dbReference>
<dbReference type="AlphaFoldDB" id="A0AAD6XAM5"/>
<comment type="caution">
    <text evidence="1">The sequence shown here is derived from an EMBL/GenBank/DDBJ whole genome shotgun (WGS) entry which is preliminary data.</text>
</comment>
<proteinExistence type="predicted"/>
<gene>
    <name evidence="1" type="ORF">C8F04DRAFT_1090143</name>
</gene>
<accession>A0AAD6XAM5</accession>
<protein>
    <submittedName>
        <fullName evidence="1">Uncharacterized protein</fullName>
    </submittedName>
</protein>
<keyword evidence="2" id="KW-1185">Reference proteome</keyword>